<organism evidence="1 2">
    <name type="scientific">Exaiptasia diaphana</name>
    <name type="common">Tropical sea anemone</name>
    <name type="synonym">Aiptasia pulchella</name>
    <dbReference type="NCBI Taxonomy" id="2652724"/>
    <lineage>
        <taxon>Eukaryota</taxon>
        <taxon>Metazoa</taxon>
        <taxon>Cnidaria</taxon>
        <taxon>Anthozoa</taxon>
        <taxon>Hexacorallia</taxon>
        <taxon>Actiniaria</taxon>
        <taxon>Aiptasiidae</taxon>
        <taxon>Exaiptasia</taxon>
    </lineage>
</organism>
<dbReference type="GeneID" id="110254932"/>
<dbReference type="SMART" id="SM00209">
    <property type="entry name" value="TSP1"/>
    <property type="match status" value="1"/>
</dbReference>
<proteinExistence type="predicted"/>
<dbReference type="Gene3D" id="2.20.100.10">
    <property type="entry name" value="Thrombospondin type-1 (TSP1) repeat"/>
    <property type="match status" value="1"/>
</dbReference>
<dbReference type="OrthoDB" id="5975695at2759"/>
<evidence type="ECO:0000313" key="2">
    <source>
        <dbReference type="Proteomes" id="UP000887567"/>
    </source>
</evidence>
<dbReference type="EnsemblMetazoa" id="XM_021061988.2">
    <property type="protein sequence ID" value="XP_020917647.2"/>
    <property type="gene ID" value="LOC110254932"/>
</dbReference>
<dbReference type="InterPro" id="IPR000884">
    <property type="entry name" value="TSP1_rpt"/>
</dbReference>
<dbReference type="Pfam" id="PF00090">
    <property type="entry name" value="TSP_1"/>
    <property type="match status" value="1"/>
</dbReference>
<dbReference type="AlphaFoldDB" id="A0A913YB24"/>
<dbReference type="CDD" id="cd23417">
    <property type="entry name" value="beta-trefoil_Ricin_MytiLec-like"/>
    <property type="match status" value="1"/>
</dbReference>
<accession>A0A913YB24</accession>
<dbReference type="OMA" id="KRADESC"/>
<dbReference type="KEGG" id="epa:110254932"/>
<protein>
    <submittedName>
        <fullName evidence="1">Uncharacterized protein</fullName>
    </submittedName>
</protein>
<dbReference type="SUPFAM" id="SSF82895">
    <property type="entry name" value="TSP-1 type 1 repeat"/>
    <property type="match status" value="1"/>
</dbReference>
<dbReference type="RefSeq" id="XP_020917647.2">
    <property type="nucleotide sequence ID" value="XM_021061988.2"/>
</dbReference>
<reference evidence="1" key="1">
    <citation type="submission" date="2022-11" db="UniProtKB">
        <authorList>
            <consortium name="EnsemblMetazoa"/>
        </authorList>
    </citation>
    <scope>IDENTIFICATION</scope>
</reference>
<dbReference type="Proteomes" id="UP000887567">
    <property type="component" value="Unplaced"/>
</dbReference>
<name>A0A913YB24_EXADI</name>
<dbReference type="Gene3D" id="2.80.10.50">
    <property type="match status" value="1"/>
</dbReference>
<evidence type="ECO:0000313" key="1">
    <source>
        <dbReference type="EnsemblMetazoa" id="XP_020917647.2"/>
    </source>
</evidence>
<sequence length="259" mass="29476">MLDTDVFMSARFNWTTFNETADFQHFTKHTHCLSSPCKKEELCLPDYDANNHTCKACKELGVPEGLSEWSAWSKCDKLCVTGKQRRQRNCSNPRATCNRCEVLSKTRDEKECNFCPESPIRTYDNYCVQPKSGDCNPVQDTSTWSHSLIMKRADESCSAKHLNFIFDSDGRIYHKCSGKVVCPQGNGSPWNGQRLVLMDTCPEDIVKHKRLPNHVLQNTKNDLCVHPYGGWPGENVYLNYYGGCSAQQLALNFFKLSPP</sequence>
<keyword evidence="2" id="KW-1185">Reference proteome</keyword>
<dbReference type="InterPro" id="IPR036383">
    <property type="entry name" value="TSP1_rpt_sf"/>
</dbReference>
<dbReference type="PROSITE" id="PS50092">
    <property type="entry name" value="TSP1"/>
    <property type="match status" value="1"/>
</dbReference>